<dbReference type="AlphaFoldDB" id="A0AAV7ZE24"/>
<feature type="binding site" evidence="14">
    <location>
        <position position="342"/>
    </location>
    <ligand>
        <name>substrate</name>
    </ligand>
</feature>
<feature type="disulfide bond" evidence="13">
    <location>
        <begin position="154"/>
        <end position="168"/>
    </location>
</feature>
<proteinExistence type="inferred from homology"/>
<evidence type="ECO:0000256" key="7">
    <source>
        <dbReference type="ARBA" id="ARBA00022801"/>
    </source>
</evidence>
<dbReference type="PANTHER" id="PTHR10357:SF215">
    <property type="entry name" value="ALPHA-AMYLASE 1"/>
    <property type="match status" value="1"/>
</dbReference>
<dbReference type="CDD" id="cd11319">
    <property type="entry name" value="AmyAc_euk_AmyA"/>
    <property type="match status" value="1"/>
</dbReference>
<keyword evidence="20" id="KW-1185">Reference proteome</keyword>
<dbReference type="EC" id="3.2.1.1" evidence="4"/>
<dbReference type="Gene3D" id="2.60.40.1180">
    <property type="entry name" value="Golgi alpha-mannosidase II"/>
    <property type="match status" value="1"/>
</dbReference>
<dbReference type="InterPro" id="IPR013777">
    <property type="entry name" value="A-amylase-like"/>
</dbReference>
<keyword evidence="8" id="KW-0106">Calcium</keyword>
<reference evidence="18" key="1">
    <citation type="submission" date="2022-08" db="EMBL/GenBank/DDBJ databases">
        <title>Novel sulfate-reducing endosymbionts in the free-living metamonad Anaeramoeba.</title>
        <authorList>
            <person name="Jerlstrom-Hultqvist J."/>
            <person name="Cepicka I."/>
            <person name="Gallot-Lavallee L."/>
            <person name="Salas-Leiva D."/>
            <person name="Curtis B.A."/>
            <person name="Zahonova K."/>
            <person name="Pipaliya S."/>
            <person name="Dacks J."/>
            <person name="Roger A.J."/>
        </authorList>
    </citation>
    <scope>NUCLEOTIDE SEQUENCE</scope>
    <source>
        <strain evidence="18">Schooner1</strain>
    </source>
</reference>
<keyword evidence="13" id="KW-1015">Disulfide bond</keyword>
<evidence type="ECO:0000256" key="10">
    <source>
        <dbReference type="ARBA" id="ARBA00023295"/>
    </source>
</evidence>
<feature type="site" description="Transition state stabilizer" evidence="12">
    <location>
        <position position="295"/>
    </location>
</feature>
<dbReference type="Pfam" id="PF00128">
    <property type="entry name" value="Alpha-amylase"/>
    <property type="match status" value="1"/>
</dbReference>
<dbReference type="PANTHER" id="PTHR10357">
    <property type="entry name" value="ALPHA-AMYLASE FAMILY MEMBER"/>
    <property type="match status" value="1"/>
</dbReference>
<evidence type="ECO:0000256" key="8">
    <source>
        <dbReference type="ARBA" id="ARBA00022837"/>
    </source>
</evidence>
<evidence type="ECO:0000256" key="5">
    <source>
        <dbReference type="ARBA" id="ARBA00022723"/>
    </source>
</evidence>
<dbReference type="GO" id="GO:0005975">
    <property type="term" value="P:carbohydrate metabolic process"/>
    <property type="evidence" value="ECO:0007669"/>
    <property type="project" value="InterPro"/>
</dbReference>
<evidence type="ECO:0000313" key="17">
    <source>
        <dbReference type="EMBL" id="KAJ3438009.1"/>
    </source>
</evidence>
<feature type="binding site" evidence="14">
    <location>
        <position position="91"/>
    </location>
    <ligand>
        <name>substrate</name>
    </ligand>
</feature>
<protein>
    <recommendedName>
        <fullName evidence="4">alpha-amylase</fullName>
        <ecNumber evidence="4">3.2.1.1</ecNumber>
    </recommendedName>
</protein>
<feature type="binding site" evidence="14">
    <location>
        <position position="204"/>
    </location>
    <ligand>
        <name>substrate</name>
    </ligand>
</feature>
<comment type="similarity">
    <text evidence="3">Belongs to the glycosyl hydrolase 13 family.</text>
</comment>
<feature type="signal peptide" evidence="15">
    <location>
        <begin position="1"/>
        <end position="17"/>
    </location>
</feature>
<feature type="active site" description="Nucleophile" evidence="11">
    <location>
        <position position="206"/>
    </location>
</feature>
<feature type="chain" id="PRO_5043586092" description="alpha-amylase" evidence="15">
    <location>
        <begin position="18"/>
        <end position="456"/>
    </location>
</feature>
<evidence type="ECO:0000256" key="6">
    <source>
        <dbReference type="ARBA" id="ARBA00022729"/>
    </source>
</evidence>
<evidence type="ECO:0000313" key="20">
    <source>
        <dbReference type="Proteomes" id="UP001150062"/>
    </source>
</evidence>
<feature type="disulfide bond" evidence="13">
    <location>
        <begin position="45"/>
        <end position="52"/>
    </location>
</feature>
<comment type="catalytic activity">
    <reaction evidence="1">
        <text>Endohydrolysis of (1-&gt;4)-alpha-D-glucosidic linkages in polysaccharides containing three or more (1-&gt;4)-alpha-linked D-glucose units.</text>
        <dbReference type="EC" id="3.2.1.1"/>
    </reaction>
</comment>
<dbReference type="GO" id="GO:0005509">
    <property type="term" value="F:calcium ion binding"/>
    <property type="evidence" value="ECO:0007669"/>
    <property type="project" value="InterPro"/>
</dbReference>
<feature type="active site" description="Proton donor" evidence="11">
    <location>
        <position position="230"/>
    </location>
</feature>
<evidence type="ECO:0000313" key="19">
    <source>
        <dbReference type="Proteomes" id="UP001146793"/>
    </source>
</evidence>
<organism evidence="17 19">
    <name type="scientific">Anaeramoeba flamelloides</name>
    <dbReference type="NCBI Taxonomy" id="1746091"/>
    <lineage>
        <taxon>Eukaryota</taxon>
        <taxon>Metamonada</taxon>
        <taxon>Anaeramoebidae</taxon>
        <taxon>Anaeramoeba</taxon>
    </lineage>
</organism>
<feature type="binding site" evidence="14">
    <location>
        <position position="234"/>
    </location>
    <ligand>
        <name>substrate</name>
    </ligand>
</feature>
<dbReference type="EMBL" id="JANTQA010000033">
    <property type="protein sequence ID" value="KAJ3438009.1"/>
    <property type="molecule type" value="Genomic_DNA"/>
</dbReference>
<name>A0AAV7ZE24_9EUKA</name>
<dbReference type="GO" id="GO:0004556">
    <property type="term" value="F:alpha-amylase activity"/>
    <property type="evidence" value="ECO:0007669"/>
    <property type="project" value="UniProtKB-EC"/>
</dbReference>
<dbReference type="InterPro" id="IPR013780">
    <property type="entry name" value="Glyco_hydro_b"/>
</dbReference>
<dbReference type="SUPFAM" id="SSF51011">
    <property type="entry name" value="Glycosyl hydrolase domain"/>
    <property type="match status" value="1"/>
</dbReference>
<dbReference type="InterPro" id="IPR006047">
    <property type="entry name" value="GH13_cat_dom"/>
</dbReference>
<feature type="binding site" evidence="14">
    <location>
        <position position="130"/>
    </location>
    <ligand>
        <name>substrate</name>
    </ligand>
</feature>
<reference evidence="17" key="2">
    <citation type="submission" date="2022-08" db="EMBL/GenBank/DDBJ databases">
        <title>Novel sulphate-reducing endosymbionts in the free-living metamonad Anaeramoeba.</title>
        <authorList>
            <person name="Jerlstrom-Hultqvist J."/>
            <person name="Cepicka I."/>
            <person name="Gallot-Lavallee L."/>
            <person name="Salas-Leiva D."/>
            <person name="Curtis B.A."/>
            <person name="Zahonova K."/>
            <person name="Pipaliya S."/>
            <person name="Dacks J."/>
            <person name="Roger A.J."/>
        </authorList>
    </citation>
    <scope>NUCLEOTIDE SEQUENCE</scope>
    <source>
        <strain evidence="17">Busselton2</strain>
    </source>
</reference>
<keyword evidence="5" id="KW-0479">Metal-binding</keyword>
<comment type="cofactor">
    <cofactor evidence="2">
        <name>Ca(2+)</name>
        <dbReference type="ChEBI" id="CHEBI:29108"/>
    </cofactor>
</comment>
<dbReference type="Proteomes" id="UP001150062">
    <property type="component" value="Unassembled WGS sequence"/>
</dbReference>
<accession>A0AAV7ZE24</accession>
<dbReference type="InterPro" id="IPR017853">
    <property type="entry name" value="GH"/>
</dbReference>
<evidence type="ECO:0000256" key="11">
    <source>
        <dbReference type="PIRSR" id="PIRSR001024-1"/>
    </source>
</evidence>
<feature type="domain" description="Glycosyl hydrolase family 13 catalytic" evidence="16">
    <location>
        <begin position="31"/>
        <end position="367"/>
    </location>
</feature>
<evidence type="ECO:0000256" key="3">
    <source>
        <dbReference type="ARBA" id="ARBA00008061"/>
    </source>
</evidence>
<evidence type="ECO:0000256" key="13">
    <source>
        <dbReference type="PIRSR" id="PIRSR001024-4"/>
    </source>
</evidence>
<keyword evidence="7" id="KW-0378">Hydrolase</keyword>
<dbReference type="SMART" id="SM00642">
    <property type="entry name" value="Aamy"/>
    <property type="match status" value="1"/>
</dbReference>
<evidence type="ECO:0000256" key="12">
    <source>
        <dbReference type="PIRSR" id="PIRSR001024-2"/>
    </source>
</evidence>
<evidence type="ECO:0000256" key="4">
    <source>
        <dbReference type="ARBA" id="ARBA00012595"/>
    </source>
</evidence>
<dbReference type="SUPFAM" id="SSF51445">
    <property type="entry name" value="(Trans)glycosidases"/>
    <property type="match status" value="1"/>
</dbReference>
<dbReference type="PIRSF" id="PIRSF001024">
    <property type="entry name" value="Alph-amyl_fung"/>
    <property type="match status" value="1"/>
</dbReference>
<keyword evidence="9" id="KW-0119">Carbohydrate metabolism</keyword>
<evidence type="ECO:0000256" key="9">
    <source>
        <dbReference type="ARBA" id="ARBA00023277"/>
    </source>
</evidence>
<sequence>MKLAYIFFFLFIVVAQSLTPRQWSEDRIIYQILTDRFASGSSDSCGNLSDYCGGNYNAAIDHLDYIAGMGFNAIWISPIVHNSKGGYHGYWFDDLYKLNEHFGTSDDLKAFVNACHSKGIAVMVDVVNNHVGPAGATPSQNNPFNQESYYHSDCQITDWNNQNQVENCRLANLPDLAQENAFVKDTLYKWVGDIIQEYGFDGVRLDTVPEIPKWFWADYRSHAGVYTLGEVFNGDVGYVSQYQSVLDGLFSYPMKFTLDKVFGQQQSMNQIQSQMSAYSSFSDLTLLGSFLDNHDNARFLSFQGDHQLLKSALAYMLTSVGIPVYYYGTEQGFNGGSDPNCREDLWRSGYNTNTDLYKFTKTVVEFRKSQKFSQQEQIQRYSDDNFYAFSRGKVFVALTNVGSNGGKEHRTITYHPYSNGQKICNLFYPNSDTITVENNKFDVWLIGGEQKIYYPC</sequence>
<keyword evidence="6 15" id="KW-0732">Signal</keyword>
<evidence type="ECO:0000256" key="15">
    <source>
        <dbReference type="SAM" id="SignalP"/>
    </source>
</evidence>
<evidence type="ECO:0000256" key="14">
    <source>
        <dbReference type="PIRSR" id="PIRSR001024-5"/>
    </source>
</evidence>
<evidence type="ECO:0000256" key="2">
    <source>
        <dbReference type="ARBA" id="ARBA00001913"/>
    </source>
</evidence>
<dbReference type="Proteomes" id="UP001146793">
    <property type="component" value="Unassembled WGS sequence"/>
</dbReference>
<dbReference type="Gene3D" id="3.20.20.80">
    <property type="entry name" value="Glycosidases"/>
    <property type="match status" value="1"/>
</dbReference>
<comment type="caution">
    <text evidence="17">The sequence shown here is derived from an EMBL/GenBank/DDBJ whole genome shotgun (WGS) entry which is preliminary data.</text>
</comment>
<evidence type="ECO:0000256" key="1">
    <source>
        <dbReference type="ARBA" id="ARBA00000548"/>
    </source>
</evidence>
<dbReference type="EMBL" id="JAOAOG010000198">
    <property type="protein sequence ID" value="KAJ6240727.1"/>
    <property type="molecule type" value="Genomic_DNA"/>
</dbReference>
<gene>
    <name evidence="17" type="ORF">M0812_17188</name>
    <name evidence="18" type="ORF">M0813_23825</name>
</gene>
<evidence type="ECO:0000313" key="18">
    <source>
        <dbReference type="EMBL" id="KAJ6240727.1"/>
    </source>
</evidence>
<feature type="binding site" evidence="14">
    <location>
        <position position="295"/>
    </location>
    <ligand>
        <name>substrate</name>
    </ligand>
</feature>
<keyword evidence="10" id="KW-0326">Glycosidase</keyword>
<evidence type="ECO:0000259" key="16">
    <source>
        <dbReference type="SMART" id="SM00642"/>
    </source>
</evidence>